<feature type="chain" id="PRO_5028101919" description="Chemokine interleukin-8-like domain-containing protein" evidence="5">
    <location>
        <begin position="19"/>
        <end position="93"/>
    </location>
</feature>
<evidence type="ECO:0000256" key="4">
    <source>
        <dbReference type="ARBA" id="ARBA00022525"/>
    </source>
</evidence>
<dbReference type="PRINTS" id="PR00437">
    <property type="entry name" value="SMALLCYTKCXC"/>
</dbReference>
<keyword evidence="8" id="KW-1185">Reference proteome</keyword>
<dbReference type="Gene3D" id="2.40.50.40">
    <property type="match status" value="1"/>
</dbReference>
<evidence type="ECO:0000259" key="6">
    <source>
        <dbReference type="SMART" id="SM00199"/>
    </source>
</evidence>
<dbReference type="OMA" id="PQGSFCR"/>
<dbReference type="Pfam" id="PF00048">
    <property type="entry name" value="IL8"/>
    <property type="match status" value="1"/>
</dbReference>
<sequence length="93" mass="10483">MKTQTICLLLTTIVISLAAQGLCMGKATHSRCRCAAVISRFISPRKYQHIDIYPQGSFCRKVEVIITLKDGTKVCVNPKSNWVKRVINIMNEE</sequence>
<reference evidence="7 8" key="1">
    <citation type="journal article" date="2018" name="Nat. Ecol. Evol.">
        <title>Shark genomes provide insights into elasmobranch evolution and the origin of vertebrates.</title>
        <authorList>
            <person name="Hara Y"/>
            <person name="Yamaguchi K"/>
            <person name="Onimaru K"/>
            <person name="Kadota M"/>
            <person name="Koyanagi M"/>
            <person name="Keeley SD"/>
            <person name="Tatsumi K"/>
            <person name="Tanaka K"/>
            <person name="Motone F"/>
            <person name="Kageyama Y"/>
            <person name="Nozu R"/>
            <person name="Adachi N"/>
            <person name="Nishimura O"/>
            <person name="Nakagawa R"/>
            <person name="Tanegashima C"/>
            <person name="Kiyatake I"/>
            <person name="Matsumoto R"/>
            <person name="Murakumo K"/>
            <person name="Nishida K"/>
            <person name="Terakita A"/>
            <person name="Kuratani S"/>
            <person name="Sato K"/>
            <person name="Hyodo S Kuraku.S."/>
        </authorList>
    </citation>
    <scope>NUCLEOTIDE SEQUENCE [LARGE SCALE GENOMIC DNA]</scope>
</reference>
<dbReference type="InterPro" id="IPR033899">
    <property type="entry name" value="CXC_Chemokine_domain"/>
</dbReference>
<dbReference type="CDD" id="cd00273">
    <property type="entry name" value="Chemokine_CXC"/>
    <property type="match status" value="1"/>
</dbReference>
<keyword evidence="3" id="KW-0202">Cytokine</keyword>
<dbReference type="GO" id="GO:0005615">
    <property type="term" value="C:extracellular space"/>
    <property type="evidence" value="ECO:0007669"/>
    <property type="project" value="UniProtKB-KW"/>
</dbReference>
<evidence type="ECO:0000313" key="8">
    <source>
        <dbReference type="Proteomes" id="UP000287033"/>
    </source>
</evidence>
<protein>
    <recommendedName>
        <fullName evidence="6">Chemokine interleukin-8-like domain-containing protein</fullName>
    </recommendedName>
</protein>
<dbReference type="InterPro" id="IPR001089">
    <property type="entry name" value="Chemokine_CXC"/>
</dbReference>
<dbReference type="FunFam" id="2.40.50.40:FF:000004">
    <property type="entry name" value="C-X-C motif chemokine"/>
    <property type="match status" value="1"/>
</dbReference>
<dbReference type="EMBL" id="BEZZ01000375">
    <property type="protein sequence ID" value="GCC31583.1"/>
    <property type="molecule type" value="Genomic_DNA"/>
</dbReference>
<accession>A0A401SMI2</accession>
<dbReference type="PANTHER" id="PTHR12015:SF198">
    <property type="entry name" value="PLATELET BASIC PROTEIN"/>
    <property type="match status" value="1"/>
</dbReference>
<proteinExistence type="inferred from homology"/>
<dbReference type="InterPro" id="IPR001811">
    <property type="entry name" value="Chemokine_IL8-like_dom"/>
</dbReference>
<evidence type="ECO:0000256" key="3">
    <source>
        <dbReference type="ARBA" id="ARBA00022514"/>
    </source>
</evidence>
<gene>
    <name evidence="7" type="ORF">chiPu_0010043</name>
</gene>
<dbReference type="GO" id="GO:0006952">
    <property type="term" value="P:defense response"/>
    <property type="evidence" value="ECO:0007669"/>
    <property type="project" value="InterPro"/>
</dbReference>
<dbReference type="OrthoDB" id="9948647at2759"/>
<feature type="domain" description="Chemokine interleukin-8-like" evidence="6">
    <location>
        <begin position="29"/>
        <end position="90"/>
    </location>
</feature>
<keyword evidence="4" id="KW-0964">Secreted</keyword>
<dbReference type="GO" id="GO:0006955">
    <property type="term" value="P:immune response"/>
    <property type="evidence" value="ECO:0007669"/>
    <property type="project" value="InterPro"/>
</dbReference>
<comment type="caution">
    <text evidence="7">The sequence shown here is derived from an EMBL/GenBank/DDBJ whole genome shotgun (WGS) entry which is preliminary data.</text>
</comment>
<organism evidence="7 8">
    <name type="scientific">Chiloscyllium punctatum</name>
    <name type="common">Brownbanded bambooshark</name>
    <name type="synonym">Hemiscyllium punctatum</name>
    <dbReference type="NCBI Taxonomy" id="137246"/>
    <lineage>
        <taxon>Eukaryota</taxon>
        <taxon>Metazoa</taxon>
        <taxon>Chordata</taxon>
        <taxon>Craniata</taxon>
        <taxon>Vertebrata</taxon>
        <taxon>Chondrichthyes</taxon>
        <taxon>Elasmobranchii</taxon>
        <taxon>Galeomorphii</taxon>
        <taxon>Galeoidea</taxon>
        <taxon>Orectolobiformes</taxon>
        <taxon>Hemiscylliidae</taxon>
        <taxon>Chiloscyllium</taxon>
    </lineage>
</organism>
<comment type="similarity">
    <text evidence="2">Belongs to the intercrine alpha (chemokine CxC) family.</text>
</comment>
<comment type="subcellular location">
    <subcellularLocation>
        <location evidence="1">Secreted</location>
    </subcellularLocation>
</comment>
<evidence type="ECO:0000256" key="2">
    <source>
        <dbReference type="ARBA" id="ARBA00010665"/>
    </source>
</evidence>
<dbReference type="AlphaFoldDB" id="A0A401SMI2"/>
<evidence type="ECO:0000256" key="5">
    <source>
        <dbReference type="SAM" id="SignalP"/>
    </source>
</evidence>
<dbReference type="STRING" id="137246.A0A401SMI2"/>
<dbReference type="PANTHER" id="PTHR12015">
    <property type="entry name" value="SMALL INDUCIBLE CYTOKINE A"/>
    <property type="match status" value="1"/>
</dbReference>
<keyword evidence="5" id="KW-0732">Signal</keyword>
<evidence type="ECO:0000313" key="7">
    <source>
        <dbReference type="EMBL" id="GCC31583.1"/>
    </source>
</evidence>
<feature type="signal peptide" evidence="5">
    <location>
        <begin position="1"/>
        <end position="18"/>
    </location>
</feature>
<dbReference type="InterPro" id="IPR036048">
    <property type="entry name" value="Interleukin_8-like_sf"/>
</dbReference>
<dbReference type="InterPro" id="IPR039809">
    <property type="entry name" value="Chemokine_b/g/d"/>
</dbReference>
<dbReference type="GO" id="GO:0008009">
    <property type="term" value="F:chemokine activity"/>
    <property type="evidence" value="ECO:0007669"/>
    <property type="project" value="InterPro"/>
</dbReference>
<dbReference type="Proteomes" id="UP000287033">
    <property type="component" value="Unassembled WGS sequence"/>
</dbReference>
<evidence type="ECO:0000256" key="1">
    <source>
        <dbReference type="ARBA" id="ARBA00004613"/>
    </source>
</evidence>
<dbReference type="SUPFAM" id="SSF54117">
    <property type="entry name" value="Interleukin 8-like chemokines"/>
    <property type="match status" value="1"/>
</dbReference>
<name>A0A401SMI2_CHIPU</name>
<dbReference type="SMART" id="SM00199">
    <property type="entry name" value="SCY"/>
    <property type="match status" value="1"/>
</dbReference>